<gene>
    <name evidence="2" type="ORF">SAMN05216469_10364</name>
</gene>
<dbReference type="SUPFAM" id="SSF56601">
    <property type="entry name" value="beta-lactamase/transpeptidase-like"/>
    <property type="match status" value="1"/>
</dbReference>
<reference evidence="2 3" key="1">
    <citation type="submission" date="2016-10" db="EMBL/GenBank/DDBJ databases">
        <authorList>
            <person name="de Groot N.N."/>
        </authorList>
    </citation>
    <scope>NUCLEOTIDE SEQUENCE [LARGE SCALE GENOMIC DNA]</scope>
    <source>
        <strain evidence="2 3">KH2T6</strain>
    </source>
</reference>
<dbReference type="PANTHER" id="PTHR43283:SF7">
    <property type="entry name" value="BETA-LACTAMASE-RELATED DOMAIN-CONTAINING PROTEIN"/>
    <property type="match status" value="1"/>
</dbReference>
<organism evidence="2 3">
    <name type="scientific">Ruminococcus albus</name>
    <dbReference type="NCBI Taxonomy" id="1264"/>
    <lineage>
        <taxon>Bacteria</taxon>
        <taxon>Bacillati</taxon>
        <taxon>Bacillota</taxon>
        <taxon>Clostridia</taxon>
        <taxon>Eubacteriales</taxon>
        <taxon>Oscillospiraceae</taxon>
        <taxon>Ruminococcus</taxon>
    </lineage>
</organism>
<proteinExistence type="predicted"/>
<protein>
    <submittedName>
        <fullName evidence="2">CubicO group peptidase, beta-lactamase class C family</fullName>
    </submittedName>
</protein>
<dbReference type="PANTHER" id="PTHR43283">
    <property type="entry name" value="BETA-LACTAMASE-RELATED"/>
    <property type="match status" value="1"/>
</dbReference>
<evidence type="ECO:0000259" key="1">
    <source>
        <dbReference type="Pfam" id="PF00144"/>
    </source>
</evidence>
<feature type="domain" description="Beta-lactamase-related" evidence="1">
    <location>
        <begin position="39"/>
        <end position="307"/>
    </location>
</feature>
<dbReference type="InterPro" id="IPR012338">
    <property type="entry name" value="Beta-lactam/transpept-like"/>
</dbReference>
<name>A0A1H7HRB0_RUMAL</name>
<dbReference type="OrthoDB" id="9773047at2"/>
<dbReference type="InterPro" id="IPR001466">
    <property type="entry name" value="Beta-lactam-related"/>
</dbReference>
<dbReference type="EMBL" id="FOAT01000003">
    <property type="protein sequence ID" value="SEK52896.1"/>
    <property type="molecule type" value="Genomic_DNA"/>
</dbReference>
<dbReference type="Proteomes" id="UP000186015">
    <property type="component" value="Unassembled WGS sequence"/>
</dbReference>
<dbReference type="Pfam" id="PF00144">
    <property type="entry name" value="Beta-lactamase"/>
    <property type="match status" value="1"/>
</dbReference>
<accession>A0A1H7HRB0</accession>
<dbReference type="RefSeq" id="WP_074830330.1">
    <property type="nucleotide sequence ID" value="NZ_FOAT01000003.1"/>
</dbReference>
<evidence type="ECO:0000313" key="3">
    <source>
        <dbReference type="Proteomes" id="UP000186015"/>
    </source>
</evidence>
<sequence length="329" mass="36642">MNDKGLRELIENGRGNESNICQIYAFKDGEPALSFCRSGFKEDDAMHVMSVTKGIMALLEGIAEDNGFISGADCKVLDLFPDYTVKRGEKTIYDVTLKHLLTMTAPYKYRSEPWTKICTSDDWTKAALDLLGGRSGITGEFKYATLGIQILSGVIEKASGMTCLEFANEYLFKPLGIQEIRSHGASSKEDQFDYLMNKAPRKHEWYTDPHGTVTAGWGLTLSARDMAGIGQMVLSGGEYEGKRIISEARINEITSPMQKLPKTFGNMYYGYLWYTPRKGDGVCAAIGDGGNMIYVNRDKNISVGVTGTFKPRIFDRLEFIEKNIIPMTD</sequence>
<evidence type="ECO:0000313" key="2">
    <source>
        <dbReference type="EMBL" id="SEK52896.1"/>
    </source>
</evidence>
<dbReference type="AlphaFoldDB" id="A0A1H7HRB0"/>
<dbReference type="InterPro" id="IPR050789">
    <property type="entry name" value="Diverse_Enzym_Activities"/>
</dbReference>
<dbReference type="Gene3D" id="3.40.710.10">
    <property type="entry name" value="DD-peptidase/beta-lactamase superfamily"/>
    <property type="match status" value="1"/>
</dbReference>